<gene>
    <name evidence="7 9" type="primary">hutI</name>
    <name evidence="9" type="ORF">LMF89_10215</name>
</gene>
<evidence type="ECO:0000256" key="4">
    <source>
        <dbReference type="ARBA" id="ARBA00022808"/>
    </source>
</evidence>
<keyword evidence="7" id="KW-0963">Cytoplasm</keyword>
<comment type="pathway">
    <text evidence="7">Amino-acid degradation; L-histidine degradation into L-glutamate; N-formimidoyl-L-glutamate from L-histidine: step 3/3.</text>
</comment>
<feature type="binding site" evidence="7">
    <location>
        <position position="92"/>
    </location>
    <ligand>
        <name>4-imidazolone-5-propanoate</name>
        <dbReference type="ChEBI" id="CHEBI:77893"/>
    </ligand>
</feature>
<comment type="caution">
    <text evidence="9">The sequence shown here is derived from an EMBL/GenBank/DDBJ whole genome shotgun (WGS) entry which is preliminary data.</text>
</comment>
<dbReference type="Pfam" id="PF01979">
    <property type="entry name" value="Amidohydro_1"/>
    <property type="match status" value="1"/>
</dbReference>
<comment type="function">
    <text evidence="7">Catalyzes the hydrolytic cleavage of the carbon-nitrogen bond in imidazolone-5-propanoate to yield N-formimidoyl-L-glutamate. It is the third step in the universal histidine degradation pathway.</text>
</comment>
<keyword evidence="4 7" id="KW-0369">Histidine metabolism</keyword>
<feature type="domain" description="Amidohydrolase-related" evidence="8">
    <location>
        <begin position="75"/>
        <end position="415"/>
    </location>
</feature>
<sequence>MHSEGSILLIKHAAEIVTSTGTTARKGTGMNRLERITDGALLAKDGMIEWVGTTADLPEISHENLTIIDATGCSVIPGFVDSHTHFVFGGYRPEEFFWRLSGTPYLEILERGGGILNTVKATQSMGYEAMVETASRRLDDMLAMGVTTVEGKSGYGLDFDTELMQLKAMGNLNTDHAVEVVPTFMGAHAVPPEYRGREDDYVTFIVESLLPAVAEQSIAEFCDVFCEKGVFSVDQTRKILQAAGGLGLKRKIHADEIVSFGGAELAAELGAVSADHLLQASDKGIADMAARGVVATVLPITAFCLREKYARARWIIDNGGALALATDYNPGSCFSHSIPMLIALAAIQLTLSPAEILTALTLNGAAAVGRADRIGTLEPGKQADIVILKYPSYSFLSYHAGMDIVDRVIKKGQVVVDKRYSNLGGNK</sequence>
<accession>A0ABS8HUZ0</accession>
<dbReference type="InterPro" id="IPR032466">
    <property type="entry name" value="Metal_Hydrolase"/>
</dbReference>
<feature type="binding site" evidence="7">
    <location>
        <position position="155"/>
    </location>
    <ligand>
        <name>N-formimidoyl-L-glutamate</name>
        <dbReference type="ChEBI" id="CHEBI:58928"/>
    </ligand>
</feature>
<keyword evidence="3 7" id="KW-0378">Hydrolase</keyword>
<feature type="binding site" evidence="7">
    <location>
        <position position="327"/>
    </location>
    <ligand>
        <name>Fe(3+)</name>
        <dbReference type="ChEBI" id="CHEBI:29034"/>
    </ligand>
</feature>
<dbReference type="InterPro" id="IPR005920">
    <property type="entry name" value="HutI"/>
</dbReference>
<dbReference type="PANTHER" id="PTHR42752:SF1">
    <property type="entry name" value="IMIDAZOLONEPROPIONASE-RELATED"/>
    <property type="match status" value="1"/>
</dbReference>
<feature type="binding site" evidence="7">
    <location>
        <position position="253"/>
    </location>
    <ligand>
        <name>Fe(3+)</name>
        <dbReference type="ChEBI" id="CHEBI:29034"/>
    </ligand>
</feature>
<proteinExistence type="inferred from homology"/>
<comment type="similarity">
    <text evidence="7">Belongs to the metallo-dependent hydrolases superfamily. HutI family.</text>
</comment>
<comment type="subcellular location">
    <subcellularLocation>
        <location evidence="7">Cytoplasm</location>
    </subcellularLocation>
</comment>
<dbReference type="HAMAP" id="MF_00372">
    <property type="entry name" value="HutI"/>
    <property type="match status" value="1"/>
</dbReference>
<evidence type="ECO:0000256" key="7">
    <source>
        <dbReference type="HAMAP-Rule" id="MF_00372"/>
    </source>
</evidence>
<dbReference type="Proteomes" id="UP001165492">
    <property type="component" value="Unassembled WGS sequence"/>
</dbReference>
<organism evidence="9 10">
    <name type="scientific">Pelosinus baikalensis</name>
    <dbReference type="NCBI Taxonomy" id="2892015"/>
    <lineage>
        <taxon>Bacteria</taxon>
        <taxon>Bacillati</taxon>
        <taxon>Bacillota</taxon>
        <taxon>Negativicutes</taxon>
        <taxon>Selenomonadales</taxon>
        <taxon>Sporomusaceae</taxon>
        <taxon>Pelosinus</taxon>
    </lineage>
</organism>
<feature type="binding site" evidence="7">
    <location>
        <position position="327"/>
    </location>
    <ligand>
        <name>Zn(2+)</name>
        <dbReference type="ChEBI" id="CHEBI:29105"/>
    </ligand>
</feature>
<evidence type="ECO:0000313" key="9">
    <source>
        <dbReference type="EMBL" id="MCC5465729.1"/>
    </source>
</evidence>
<dbReference type="Gene3D" id="3.20.20.140">
    <property type="entry name" value="Metal-dependent hydrolases"/>
    <property type="match status" value="1"/>
</dbReference>
<keyword evidence="2 7" id="KW-0479">Metal-binding</keyword>
<evidence type="ECO:0000256" key="3">
    <source>
        <dbReference type="ARBA" id="ARBA00022801"/>
    </source>
</evidence>
<dbReference type="PANTHER" id="PTHR42752">
    <property type="entry name" value="IMIDAZOLONEPROPIONASE"/>
    <property type="match status" value="1"/>
</dbReference>
<dbReference type="EC" id="3.5.2.7" evidence="1 7"/>
<evidence type="ECO:0000313" key="10">
    <source>
        <dbReference type="Proteomes" id="UP001165492"/>
    </source>
</evidence>
<keyword evidence="6 7" id="KW-0408">Iron</keyword>
<dbReference type="SUPFAM" id="SSF51338">
    <property type="entry name" value="Composite domain of metallo-dependent hydrolases"/>
    <property type="match status" value="2"/>
</dbReference>
<evidence type="ECO:0000256" key="5">
    <source>
        <dbReference type="ARBA" id="ARBA00022833"/>
    </source>
</evidence>
<dbReference type="RefSeq" id="WP_229534956.1">
    <property type="nucleotide sequence ID" value="NZ_JAJHJB010000011.1"/>
</dbReference>
<dbReference type="Gene3D" id="2.30.40.10">
    <property type="entry name" value="Urease, subunit C, domain 1"/>
    <property type="match status" value="1"/>
</dbReference>
<evidence type="ECO:0000256" key="2">
    <source>
        <dbReference type="ARBA" id="ARBA00022723"/>
    </source>
</evidence>
<protein>
    <recommendedName>
        <fullName evidence="1 7">Imidazolonepropionase</fullName>
        <ecNumber evidence="1 7">3.5.2.7</ecNumber>
    </recommendedName>
    <alternativeName>
        <fullName evidence="7">Imidazolone-5-propionate hydrolase</fullName>
    </alternativeName>
</protein>
<feature type="binding site" evidence="7">
    <location>
        <position position="188"/>
    </location>
    <ligand>
        <name>4-imidazolone-5-propanoate</name>
        <dbReference type="ChEBI" id="CHEBI:77893"/>
    </ligand>
</feature>
<keyword evidence="5 7" id="KW-0862">Zinc</keyword>
<feature type="binding site" evidence="7">
    <location>
        <position position="256"/>
    </location>
    <ligand>
        <name>4-imidazolone-5-propanoate</name>
        <dbReference type="ChEBI" id="CHEBI:77893"/>
    </ligand>
</feature>
<evidence type="ECO:0000256" key="6">
    <source>
        <dbReference type="ARBA" id="ARBA00023004"/>
    </source>
</evidence>
<feature type="binding site" evidence="7">
    <location>
        <position position="155"/>
    </location>
    <ligand>
        <name>4-imidazolone-5-propanoate</name>
        <dbReference type="ChEBI" id="CHEBI:77893"/>
    </ligand>
</feature>
<comment type="cofactor">
    <cofactor evidence="7">
        <name>Zn(2+)</name>
        <dbReference type="ChEBI" id="CHEBI:29105"/>
    </cofactor>
    <cofactor evidence="7">
        <name>Fe(3+)</name>
        <dbReference type="ChEBI" id="CHEBI:29034"/>
    </cofactor>
    <text evidence="7">Binds 1 zinc or iron ion per subunit.</text>
</comment>
<comment type="catalytic activity">
    <reaction evidence="7">
        <text>4-imidazolone-5-propanoate + H2O = N-formimidoyl-L-glutamate</text>
        <dbReference type="Rhea" id="RHEA:23660"/>
        <dbReference type="ChEBI" id="CHEBI:15377"/>
        <dbReference type="ChEBI" id="CHEBI:58928"/>
        <dbReference type="ChEBI" id="CHEBI:77893"/>
        <dbReference type="EC" id="3.5.2.7"/>
    </reaction>
</comment>
<feature type="binding site" evidence="7">
    <location>
        <position position="85"/>
    </location>
    <ligand>
        <name>Fe(3+)</name>
        <dbReference type="ChEBI" id="CHEBI:29034"/>
    </ligand>
</feature>
<feature type="binding site" evidence="7">
    <location>
        <position position="332"/>
    </location>
    <ligand>
        <name>4-imidazolone-5-propanoate</name>
        <dbReference type="ChEBI" id="CHEBI:77893"/>
    </ligand>
</feature>
<dbReference type="SUPFAM" id="SSF51556">
    <property type="entry name" value="Metallo-dependent hydrolases"/>
    <property type="match status" value="1"/>
</dbReference>
<dbReference type="CDD" id="cd01296">
    <property type="entry name" value="Imidazolone-5PH"/>
    <property type="match status" value="1"/>
</dbReference>
<keyword evidence="10" id="KW-1185">Reference proteome</keyword>
<reference evidence="9" key="1">
    <citation type="submission" date="2021-11" db="EMBL/GenBank/DDBJ databases">
        <title>Description of a new species Pelosinus isolated from the bottom sediments of Lake Baikal.</title>
        <authorList>
            <person name="Zakharyuk A."/>
        </authorList>
    </citation>
    <scope>NUCLEOTIDE SEQUENCE</scope>
    <source>
        <strain evidence="9">Bkl1</strain>
    </source>
</reference>
<feature type="binding site" evidence="7">
    <location>
        <position position="83"/>
    </location>
    <ligand>
        <name>Fe(3+)</name>
        <dbReference type="ChEBI" id="CHEBI:29034"/>
    </ligand>
</feature>
<dbReference type="GO" id="GO:0050480">
    <property type="term" value="F:imidazolonepropionase activity"/>
    <property type="evidence" value="ECO:0007669"/>
    <property type="project" value="UniProtKB-EC"/>
</dbReference>
<dbReference type="NCBIfam" id="TIGR01224">
    <property type="entry name" value="hutI"/>
    <property type="match status" value="1"/>
</dbReference>
<feature type="binding site" evidence="7">
    <location>
        <position position="83"/>
    </location>
    <ligand>
        <name>Zn(2+)</name>
        <dbReference type="ChEBI" id="CHEBI:29105"/>
    </ligand>
</feature>
<evidence type="ECO:0000259" key="8">
    <source>
        <dbReference type="Pfam" id="PF01979"/>
    </source>
</evidence>
<feature type="binding site" evidence="7">
    <location>
        <position position="331"/>
    </location>
    <ligand>
        <name>N-formimidoyl-L-glutamate</name>
        <dbReference type="ChEBI" id="CHEBI:58928"/>
    </ligand>
</feature>
<dbReference type="EMBL" id="JAJHJB010000011">
    <property type="protein sequence ID" value="MCC5465729.1"/>
    <property type="molecule type" value="Genomic_DNA"/>
</dbReference>
<feature type="binding site" evidence="7">
    <location>
        <position position="253"/>
    </location>
    <ligand>
        <name>Zn(2+)</name>
        <dbReference type="ChEBI" id="CHEBI:29105"/>
    </ligand>
</feature>
<feature type="binding site" evidence="7">
    <location>
        <position position="329"/>
    </location>
    <ligand>
        <name>N-formimidoyl-L-glutamate</name>
        <dbReference type="ChEBI" id="CHEBI:58928"/>
    </ligand>
</feature>
<evidence type="ECO:0000256" key="1">
    <source>
        <dbReference type="ARBA" id="ARBA00012864"/>
    </source>
</evidence>
<name>A0ABS8HUZ0_9FIRM</name>
<dbReference type="InterPro" id="IPR006680">
    <property type="entry name" value="Amidohydro-rel"/>
</dbReference>
<dbReference type="InterPro" id="IPR011059">
    <property type="entry name" value="Metal-dep_hydrolase_composite"/>
</dbReference>
<feature type="binding site" evidence="7">
    <location>
        <position position="85"/>
    </location>
    <ligand>
        <name>Zn(2+)</name>
        <dbReference type="ChEBI" id="CHEBI:29105"/>
    </ligand>
</feature>